<reference evidence="1 2" key="1">
    <citation type="submission" date="2020-02" db="EMBL/GenBank/DDBJ databases">
        <title>Whole genome shotgun sequence of Streptomyces diastaticus subsp. diastaticus NBRC 13412.</title>
        <authorList>
            <person name="Ichikawa N."/>
            <person name="Komaki H."/>
            <person name="Tamura T."/>
        </authorList>
    </citation>
    <scope>NUCLEOTIDE SEQUENCE [LARGE SCALE GENOMIC DNA]</scope>
    <source>
        <strain evidence="1 2">NBRC 13412</strain>
    </source>
</reference>
<proteinExistence type="predicted"/>
<comment type="caution">
    <text evidence="1">The sequence shown here is derived from an EMBL/GenBank/DDBJ whole genome shotgun (WGS) entry which is preliminary data.</text>
</comment>
<organism evidence="1 2">
    <name type="scientific">Streptomyces diastaticus subsp. diastaticus</name>
    <dbReference type="NCBI Taxonomy" id="68040"/>
    <lineage>
        <taxon>Bacteria</taxon>
        <taxon>Bacillati</taxon>
        <taxon>Actinomycetota</taxon>
        <taxon>Actinomycetes</taxon>
        <taxon>Kitasatosporales</taxon>
        <taxon>Streptomycetaceae</taxon>
        <taxon>Streptomyces</taxon>
        <taxon>Streptomyces diastaticus group</taxon>
    </lineage>
</organism>
<dbReference type="EMBL" id="BLLN01000004">
    <property type="protein sequence ID" value="GFH72872.1"/>
    <property type="molecule type" value="Genomic_DNA"/>
</dbReference>
<dbReference type="InterPro" id="IPR024735">
    <property type="entry name" value="TcpC"/>
</dbReference>
<dbReference type="Proteomes" id="UP000472710">
    <property type="component" value="Unassembled WGS sequence"/>
</dbReference>
<evidence type="ECO:0008006" key="3">
    <source>
        <dbReference type="Google" id="ProtNLM"/>
    </source>
</evidence>
<protein>
    <recommendedName>
        <fullName evidence="3">Conjugal transfer protein</fullName>
    </recommendedName>
</protein>
<evidence type="ECO:0000313" key="1">
    <source>
        <dbReference type="EMBL" id="GFH72872.1"/>
    </source>
</evidence>
<sequence>MVLKKRRKARPRPAEGSVTLAAMRRRVTLVRAGVWCAVAAGPIGLVVAAVPAPAPAPVSVSRPAPRAATDPDGLAEMFLSAWLRSDMAGNGDAERAVQVMGPSVGLPKAARGEGAPKPFVAERTAAVRSTTVAAGRWRVMVAAQSAEGETRFYAVPVEADATLSQVRVSDAPAQVAAPALRKAGSERYSTQVRSGSALTKSVEQFLAAYLCGVGEVGPYLAPGTRLGPVDPAPFTTVEVEAVRAQRQGAWDEPADGVKARVQARVTAASAAGEVPLTYELELSARAGRWEVSGLEAGAGAERGAR</sequence>
<gene>
    <name evidence="1" type="ORF">Sdia_36400</name>
</gene>
<evidence type="ECO:0000313" key="2">
    <source>
        <dbReference type="Proteomes" id="UP000472710"/>
    </source>
</evidence>
<dbReference type="Pfam" id="PF12642">
    <property type="entry name" value="TpcC"/>
    <property type="match status" value="1"/>
</dbReference>
<accession>A0ABQ1CRF6</accession>
<keyword evidence="2" id="KW-1185">Reference proteome</keyword>
<name>A0ABQ1CRF6_STRDI</name>